<sequence>MAGSGLPGVQTRTDWSSDPLAHHCLLRLQLTLLTGLSRDKATASPGVYSKINPTHSGSQKMGKLRPPSE</sequence>
<comment type="caution">
    <text evidence="2">The sequence shown here is derived from an EMBL/GenBank/DDBJ whole genome shotgun (WGS) entry which is preliminary data.</text>
</comment>
<accession>A0A4Z2HLP6</accession>
<reference evidence="2 3" key="1">
    <citation type="submission" date="2019-03" db="EMBL/GenBank/DDBJ databases">
        <title>First draft genome of Liparis tanakae, snailfish: a comprehensive survey of snailfish specific genes.</title>
        <authorList>
            <person name="Kim W."/>
            <person name="Song I."/>
            <person name="Jeong J.-H."/>
            <person name="Kim D."/>
            <person name="Kim S."/>
            <person name="Ryu S."/>
            <person name="Song J.Y."/>
            <person name="Lee S.K."/>
        </authorList>
    </citation>
    <scope>NUCLEOTIDE SEQUENCE [LARGE SCALE GENOMIC DNA]</scope>
    <source>
        <tissue evidence="2">Muscle</tissue>
    </source>
</reference>
<proteinExistence type="predicted"/>
<dbReference type="Proteomes" id="UP000314294">
    <property type="component" value="Unassembled WGS sequence"/>
</dbReference>
<gene>
    <name evidence="2" type="ORF">EYF80_023066</name>
</gene>
<name>A0A4Z2HLP6_9TELE</name>
<evidence type="ECO:0000313" key="2">
    <source>
        <dbReference type="EMBL" id="TNN66677.1"/>
    </source>
</evidence>
<organism evidence="2 3">
    <name type="scientific">Liparis tanakae</name>
    <name type="common">Tanaka's snailfish</name>
    <dbReference type="NCBI Taxonomy" id="230148"/>
    <lineage>
        <taxon>Eukaryota</taxon>
        <taxon>Metazoa</taxon>
        <taxon>Chordata</taxon>
        <taxon>Craniata</taxon>
        <taxon>Vertebrata</taxon>
        <taxon>Euteleostomi</taxon>
        <taxon>Actinopterygii</taxon>
        <taxon>Neopterygii</taxon>
        <taxon>Teleostei</taxon>
        <taxon>Neoteleostei</taxon>
        <taxon>Acanthomorphata</taxon>
        <taxon>Eupercaria</taxon>
        <taxon>Perciformes</taxon>
        <taxon>Cottioidei</taxon>
        <taxon>Cottales</taxon>
        <taxon>Liparidae</taxon>
        <taxon>Liparis</taxon>
    </lineage>
</organism>
<protein>
    <submittedName>
        <fullName evidence="2">Uncharacterized protein</fullName>
    </submittedName>
</protein>
<evidence type="ECO:0000256" key="1">
    <source>
        <dbReference type="SAM" id="MobiDB-lite"/>
    </source>
</evidence>
<dbReference type="AlphaFoldDB" id="A0A4Z2HLP6"/>
<evidence type="ECO:0000313" key="3">
    <source>
        <dbReference type="Proteomes" id="UP000314294"/>
    </source>
</evidence>
<feature type="region of interest" description="Disordered" evidence="1">
    <location>
        <begin position="42"/>
        <end position="69"/>
    </location>
</feature>
<keyword evidence="3" id="KW-1185">Reference proteome</keyword>
<dbReference type="EMBL" id="SRLO01000215">
    <property type="protein sequence ID" value="TNN66677.1"/>
    <property type="molecule type" value="Genomic_DNA"/>
</dbReference>